<evidence type="ECO:0000256" key="4">
    <source>
        <dbReference type="ARBA" id="ARBA00023004"/>
    </source>
</evidence>
<dbReference type="RefSeq" id="WP_119152012.1">
    <property type="nucleotide sequence ID" value="NZ_JBHSOV010000021.1"/>
</dbReference>
<dbReference type="GO" id="GO:0051539">
    <property type="term" value="F:4 iron, 4 sulfur cluster binding"/>
    <property type="evidence" value="ECO:0007669"/>
    <property type="project" value="UniProtKB-KW"/>
</dbReference>
<dbReference type="Pfam" id="PF12831">
    <property type="entry name" value="FAD_oxidored"/>
    <property type="match status" value="1"/>
</dbReference>
<protein>
    <submittedName>
        <fullName evidence="8">FAD-dependent oxidoreductase</fullName>
    </submittedName>
</protein>
<dbReference type="OrthoDB" id="9777740at2"/>
<evidence type="ECO:0000313" key="9">
    <source>
        <dbReference type="Proteomes" id="UP000266340"/>
    </source>
</evidence>
<evidence type="ECO:0000256" key="2">
    <source>
        <dbReference type="ARBA" id="ARBA00022723"/>
    </source>
</evidence>
<keyword evidence="1" id="KW-0004">4Fe-4S</keyword>
<accession>A0A398CMZ4</accession>
<dbReference type="PANTHER" id="PTHR43498">
    <property type="entry name" value="FERREDOXIN:COB-COM HETERODISULFIDE REDUCTASE SUBUNIT A"/>
    <property type="match status" value="1"/>
</dbReference>
<feature type="region of interest" description="Disordered" evidence="6">
    <location>
        <begin position="53"/>
        <end position="72"/>
    </location>
</feature>
<gene>
    <name evidence="8" type="ORF">D3H35_25665</name>
</gene>
<evidence type="ECO:0000256" key="1">
    <source>
        <dbReference type="ARBA" id="ARBA00022485"/>
    </source>
</evidence>
<evidence type="ECO:0000256" key="3">
    <source>
        <dbReference type="ARBA" id="ARBA00023002"/>
    </source>
</evidence>
<dbReference type="InterPro" id="IPR036188">
    <property type="entry name" value="FAD/NAD-bd_sf"/>
</dbReference>
<keyword evidence="7" id="KW-0732">Signal</keyword>
<feature type="chain" id="PRO_5017439363" evidence="7">
    <location>
        <begin position="38"/>
        <end position="538"/>
    </location>
</feature>
<feature type="signal peptide" evidence="7">
    <location>
        <begin position="1"/>
        <end position="37"/>
    </location>
</feature>
<reference evidence="8 9" key="1">
    <citation type="submission" date="2018-09" db="EMBL/GenBank/DDBJ databases">
        <title>Cohnella cavernae sp. nov., isolated from a karst cave.</title>
        <authorList>
            <person name="Zhu H."/>
        </authorList>
    </citation>
    <scope>NUCLEOTIDE SEQUENCE [LARGE SCALE GENOMIC DNA]</scope>
    <source>
        <strain evidence="8 9">K2E09-144</strain>
    </source>
</reference>
<evidence type="ECO:0000313" key="8">
    <source>
        <dbReference type="EMBL" id="RIE00951.1"/>
    </source>
</evidence>
<organism evidence="8 9">
    <name type="scientific">Cohnella faecalis</name>
    <dbReference type="NCBI Taxonomy" id="2315694"/>
    <lineage>
        <taxon>Bacteria</taxon>
        <taxon>Bacillati</taxon>
        <taxon>Bacillota</taxon>
        <taxon>Bacilli</taxon>
        <taxon>Bacillales</taxon>
        <taxon>Paenibacillaceae</taxon>
        <taxon>Cohnella</taxon>
    </lineage>
</organism>
<evidence type="ECO:0000256" key="5">
    <source>
        <dbReference type="ARBA" id="ARBA00023014"/>
    </source>
</evidence>
<keyword evidence="5" id="KW-0411">Iron-sulfur</keyword>
<dbReference type="Proteomes" id="UP000266340">
    <property type="component" value="Unassembled WGS sequence"/>
</dbReference>
<evidence type="ECO:0000256" key="7">
    <source>
        <dbReference type="SAM" id="SignalP"/>
    </source>
</evidence>
<evidence type="ECO:0000256" key="6">
    <source>
        <dbReference type="SAM" id="MobiDB-lite"/>
    </source>
</evidence>
<dbReference type="SUPFAM" id="SSF51905">
    <property type="entry name" value="FAD/NAD(P)-binding domain"/>
    <property type="match status" value="1"/>
</dbReference>
<dbReference type="AlphaFoldDB" id="A0A398CMZ4"/>
<dbReference type="InterPro" id="IPR039650">
    <property type="entry name" value="HdrA-like"/>
</dbReference>
<dbReference type="GO" id="GO:0016491">
    <property type="term" value="F:oxidoreductase activity"/>
    <property type="evidence" value="ECO:0007669"/>
    <property type="project" value="UniProtKB-KW"/>
</dbReference>
<dbReference type="EMBL" id="QXJM01000042">
    <property type="protein sequence ID" value="RIE00951.1"/>
    <property type="molecule type" value="Genomic_DNA"/>
</dbReference>
<dbReference type="GO" id="GO:0046872">
    <property type="term" value="F:metal ion binding"/>
    <property type="evidence" value="ECO:0007669"/>
    <property type="project" value="UniProtKB-KW"/>
</dbReference>
<keyword evidence="3" id="KW-0560">Oxidoreductase</keyword>
<keyword evidence="2" id="KW-0479">Metal-binding</keyword>
<keyword evidence="4" id="KW-0408">Iron</keyword>
<proteinExistence type="predicted"/>
<keyword evidence="9" id="KW-1185">Reference proteome</keyword>
<name>A0A398CMZ4_9BACL</name>
<sequence length="538" mass="59318">MPLVTSTPAKALRLIAVVPSLLALLLGCSANSTSTKAIPPIKAVDNLAQKKTIVSSPNSPSPSLVPRQSPSPVPIPTEKADVVLIGSELEGMYLARAAADEGLVVKTIDPRDQPGGQLLQAEMQFLDAVVDNGGKGKLIAQGRVKELITGFRKGTIRKPSEFTAYYNKLVQGIPIESGIQIQDVERVPGLRGESKIDSVTYKSKNGSLHRIEADYWVENTDYAALVGKLGVERQPGLEAFFGAKQVEYMSAGLMMKFKNVDWDAFQKHGYTTVDANYGVGVVDVTKRYVSSNDRVFLRGLNAVNQRDGEVLVNALLVYQIDPSDERSIEEGMALGRQETELVLQHFRQSMAGWEHAELNGFPHSLYIREYNHYNADYNLQVSDMLSGHMFFDNVSIAGYPLDLQGLRHAKWGTEMGRPDKYGMPLRSFLLKRYENVILAGKNVGTTAIAYGSARIQQNTSIAAESIGAIIGHLRGAKKLKELQAGDWPELHRFLNANYHIKLSGIVAKNKLAGWTTEEIDRLNEGKINYTIFERTGKK</sequence>
<dbReference type="PANTHER" id="PTHR43498:SF1">
    <property type="entry name" value="COB--COM HETERODISULFIDE REDUCTASE IRON-SULFUR SUBUNIT A"/>
    <property type="match status" value="1"/>
</dbReference>
<comment type="caution">
    <text evidence="8">The sequence shown here is derived from an EMBL/GenBank/DDBJ whole genome shotgun (WGS) entry which is preliminary data.</text>
</comment>